<evidence type="ECO:0000313" key="2">
    <source>
        <dbReference type="Proteomes" id="UP000075578"/>
    </source>
</evidence>
<proteinExistence type="predicted"/>
<gene>
    <name evidence="1" type="ORF">AMQ74_01838</name>
</gene>
<reference evidence="1 2" key="1">
    <citation type="journal article" date="2016" name="ISME J.">
        <title>Chasing the elusive Euryarchaeota class WSA2: genomes reveal a uniquely fastidious methyl-reducing methanogen.</title>
        <authorList>
            <person name="Nobu M.K."/>
            <person name="Narihiro T."/>
            <person name="Kuroda K."/>
            <person name="Mei R."/>
            <person name="Liu W.T."/>
        </authorList>
    </citation>
    <scope>NUCLEOTIDE SEQUENCE [LARGE SCALE GENOMIC DNA]</scope>
    <source>
        <strain evidence="1">U1lsi0528_Bin089</strain>
    </source>
</reference>
<organism evidence="1 2">
    <name type="scientific">Candidatus Methanofastidiosum methylothiophilum</name>
    <dbReference type="NCBI Taxonomy" id="1705564"/>
    <lineage>
        <taxon>Archaea</taxon>
        <taxon>Methanobacteriati</taxon>
        <taxon>Methanobacteriota</taxon>
        <taxon>Stenosarchaea group</taxon>
        <taxon>Candidatus Methanofastidiosia</taxon>
        <taxon>Candidatus Methanofastidiosales</taxon>
        <taxon>Candidatus Methanofastidiosaceae</taxon>
        <taxon>Candidatus Methanofastidiosum</taxon>
    </lineage>
</organism>
<dbReference type="Proteomes" id="UP000075578">
    <property type="component" value="Unassembled WGS sequence"/>
</dbReference>
<dbReference type="EMBL" id="LNGD01000213">
    <property type="protein sequence ID" value="KYC46411.1"/>
    <property type="molecule type" value="Genomic_DNA"/>
</dbReference>
<comment type="caution">
    <text evidence="1">The sequence shown here is derived from an EMBL/GenBank/DDBJ whole genome shotgun (WGS) entry which is preliminary data.</text>
</comment>
<sequence length="175" mass="19503">MLATGSPFVWEWSDAQHTSAKWIAKFGEVITNLSGITINFKGGSSISETWKNMGFNVAPGLTPNDYYRLNSQANIELFGKIAIESVLYAYAGTAKTGVAVIDKIIPNLFNQWSNYQTFNDLIIGTGPRDRIADAIFHVRYGPNAGWDYVNAGGVFTQDGVIPYTQTWKEYNERMD</sequence>
<name>A0A150IN05_9EURY</name>
<evidence type="ECO:0000313" key="1">
    <source>
        <dbReference type="EMBL" id="KYC46411.1"/>
    </source>
</evidence>
<protein>
    <submittedName>
        <fullName evidence="1">Uncharacterized protein</fullName>
    </submittedName>
</protein>
<accession>A0A150IN05</accession>
<dbReference type="AlphaFoldDB" id="A0A150IN05"/>